<evidence type="ECO:0000313" key="3">
    <source>
        <dbReference type="EMBL" id="VDM25699.1"/>
    </source>
</evidence>
<dbReference type="STRING" id="6205.A0A0R3WVN5"/>
<organism evidence="5">
    <name type="scientific">Hydatigena taeniaeformis</name>
    <name type="common">Feline tapeworm</name>
    <name type="synonym">Taenia taeniaeformis</name>
    <dbReference type="NCBI Taxonomy" id="6205"/>
    <lineage>
        <taxon>Eukaryota</taxon>
        <taxon>Metazoa</taxon>
        <taxon>Spiralia</taxon>
        <taxon>Lophotrochozoa</taxon>
        <taxon>Platyhelminthes</taxon>
        <taxon>Cestoda</taxon>
        <taxon>Eucestoda</taxon>
        <taxon>Cyclophyllidea</taxon>
        <taxon>Taeniidae</taxon>
        <taxon>Hydatigera</taxon>
    </lineage>
</organism>
<feature type="region of interest" description="Disordered" evidence="2">
    <location>
        <begin position="1"/>
        <end position="26"/>
    </location>
</feature>
<name>A0A0R3WVN5_HYDTA</name>
<dbReference type="OrthoDB" id="3176171at2759"/>
<dbReference type="Proteomes" id="UP000274429">
    <property type="component" value="Unassembled WGS sequence"/>
</dbReference>
<feature type="coiled-coil region" evidence="1">
    <location>
        <begin position="50"/>
        <end position="99"/>
    </location>
</feature>
<evidence type="ECO:0000313" key="5">
    <source>
        <dbReference type="WBParaSite" id="TTAC_0000482501-mRNA-1"/>
    </source>
</evidence>
<keyword evidence="1" id="KW-0175">Coiled coil</keyword>
<dbReference type="AlphaFoldDB" id="A0A0R3WVN5"/>
<keyword evidence="4" id="KW-1185">Reference proteome</keyword>
<gene>
    <name evidence="3" type="ORF">TTAC_LOCUS4811</name>
</gene>
<protein>
    <submittedName>
        <fullName evidence="5">BMERB domain-containing protein</fullName>
    </submittedName>
</protein>
<dbReference type="WBParaSite" id="TTAC_0000482501-mRNA-1">
    <property type="protein sequence ID" value="TTAC_0000482501-mRNA-1"/>
    <property type="gene ID" value="TTAC_0000482501"/>
</dbReference>
<feature type="compositionally biased region" description="Polar residues" evidence="2">
    <location>
        <begin position="1"/>
        <end position="11"/>
    </location>
</feature>
<evidence type="ECO:0000256" key="2">
    <source>
        <dbReference type="SAM" id="MobiDB-lite"/>
    </source>
</evidence>
<dbReference type="EMBL" id="UYWX01005409">
    <property type="protein sequence ID" value="VDM25699.1"/>
    <property type="molecule type" value="Genomic_DNA"/>
</dbReference>
<proteinExistence type="predicted"/>
<reference evidence="5" key="1">
    <citation type="submission" date="2017-02" db="UniProtKB">
        <authorList>
            <consortium name="WormBaseParasite"/>
        </authorList>
    </citation>
    <scope>IDENTIFICATION</scope>
</reference>
<evidence type="ECO:0000256" key="1">
    <source>
        <dbReference type="SAM" id="Coils"/>
    </source>
</evidence>
<accession>A0A0R3WVN5</accession>
<reference evidence="3 4" key="2">
    <citation type="submission" date="2018-11" db="EMBL/GenBank/DDBJ databases">
        <authorList>
            <consortium name="Pathogen Informatics"/>
        </authorList>
    </citation>
    <scope>NUCLEOTIDE SEQUENCE [LARGE SCALE GENOMIC DNA]</scope>
</reference>
<evidence type="ECO:0000313" key="4">
    <source>
        <dbReference type="Proteomes" id="UP000274429"/>
    </source>
</evidence>
<sequence length="120" mass="14568">MKKNWTFNSHVQGRERKANGTDDMTTSMSETVDWTYAICELLDKQGVDLRKEMDERLLEMEEQYRREREEIDRRFDEQRREYEGQIQVLQEKVEQQSMLSSMVQEDSVSEEESKYCFKYS</sequence>